<dbReference type="STRING" id="92835.RS81_00343"/>
<reference evidence="1 2" key="1">
    <citation type="submission" date="2015-02" db="EMBL/GenBank/DDBJ databases">
        <title>Draft genome sequences of ten Microbacterium spp. with emphasis on heavy metal contaminated environments.</title>
        <authorList>
            <person name="Corretto E."/>
        </authorList>
    </citation>
    <scope>NUCLEOTIDE SEQUENCE [LARGE SCALE GENOMIC DNA]</scope>
    <source>
        <strain evidence="1 2">DSM 12510</strain>
    </source>
</reference>
<keyword evidence="2" id="KW-1185">Reference proteome</keyword>
<dbReference type="AlphaFoldDB" id="A0A0M2HJM2"/>
<sequence length="75" mass="8024">MTAIAAPRPVRRAGSVRTTRFERTLLTTAAFLDHVVAVRVERRAATRPIRSAVAGDATDARTTAQALASIGILPR</sequence>
<evidence type="ECO:0000313" key="1">
    <source>
        <dbReference type="EMBL" id="KJL45033.1"/>
    </source>
</evidence>
<dbReference type="PATRIC" id="fig|92835.4.peg.354"/>
<evidence type="ECO:0000313" key="2">
    <source>
        <dbReference type="Proteomes" id="UP000033956"/>
    </source>
</evidence>
<comment type="caution">
    <text evidence="1">The sequence shown here is derived from an EMBL/GenBank/DDBJ whole genome shotgun (WGS) entry which is preliminary data.</text>
</comment>
<accession>A0A0M2HJM2</accession>
<gene>
    <name evidence="1" type="ORF">RS81_00343</name>
</gene>
<dbReference type="Proteomes" id="UP000033956">
    <property type="component" value="Unassembled WGS sequence"/>
</dbReference>
<organism evidence="1 2">
    <name type="scientific">Microbacterium terrae</name>
    <dbReference type="NCBI Taxonomy" id="69369"/>
    <lineage>
        <taxon>Bacteria</taxon>
        <taxon>Bacillati</taxon>
        <taxon>Actinomycetota</taxon>
        <taxon>Actinomycetes</taxon>
        <taxon>Micrococcales</taxon>
        <taxon>Microbacteriaceae</taxon>
        <taxon>Microbacterium</taxon>
    </lineage>
</organism>
<protein>
    <submittedName>
        <fullName evidence="1">Uncharacterized protein</fullName>
    </submittedName>
</protein>
<proteinExistence type="predicted"/>
<dbReference type="EMBL" id="JYIZ01000027">
    <property type="protein sequence ID" value="KJL45033.1"/>
    <property type="molecule type" value="Genomic_DNA"/>
</dbReference>
<dbReference type="RefSeq" id="WP_045274355.1">
    <property type="nucleotide sequence ID" value="NZ_BAAAUP010000011.1"/>
</dbReference>
<name>A0A0M2HJM2_9MICO</name>